<evidence type="ECO:0000313" key="4">
    <source>
        <dbReference type="Proteomes" id="UP000002358"/>
    </source>
</evidence>
<dbReference type="OMA" id="ENNCPER"/>
<evidence type="ECO:0000313" key="3">
    <source>
        <dbReference type="EnsemblMetazoa" id="XP_008208797"/>
    </source>
</evidence>
<gene>
    <name evidence="3" type="primary">103316527</name>
</gene>
<proteinExistence type="predicted"/>
<dbReference type="Gene3D" id="3.60.10.10">
    <property type="entry name" value="Endonuclease/exonuclease/phosphatase"/>
    <property type="match status" value="1"/>
</dbReference>
<keyword evidence="4" id="KW-1185">Reference proteome</keyword>
<accession>A0A7M7H568</accession>
<dbReference type="AlphaFoldDB" id="A0A7M7H568"/>
<dbReference type="InParanoid" id="A0A7M7H568"/>
<evidence type="ECO:0000259" key="2">
    <source>
        <dbReference type="Pfam" id="PF14529"/>
    </source>
</evidence>
<dbReference type="SUPFAM" id="SSF56219">
    <property type="entry name" value="DNase I-like"/>
    <property type="match status" value="1"/>
</dbReference>
<reference evidence="3" key="1">
    <citation type="submission" date="2021-01" db="UniProtKB">
        <authorList>
            <consortium name="EnsemblMetazoa"/>
        </authorList>
    </citation>
    <scope>IDENTIFICATION</scope>
</reference>
<sequence length="241" mass="27271">MEAPTEEVTRLVEYCEERGLSLVVGCDATAHHLVWGHTNTNDRGTTLLEYLTSTNLEITNRGNDPTFMNVRRREVIDITLCSRQLVRGIVTTGNMDQKPQANELEGIQEEPGGETQNKVPNTHDRRAKHCGRIAAEGHREKLKKATQALLRKAVKSNDGQKWIAWRSKQKEYRHAVKKAQTESWREYCSSVKAGKEAARLNKILARNPEAWLGAVKLPTGKYTESDEETLEHLMEPNFPGL</sequence>
<dbReference type="OrthoDB" id="7698346at2759"/>
<organism evidence="3 4">
    <name type="scientific">Nasonia vitripennis</name>
    <name type="common">Parasitic wasp</name>
    <dbReference type="NCBI Taxonomy" id="7425"/>
    <lineage>
        <taxon>Eukaryota</taxon>
        <taxon>Metazoa</taxon>
        <taxon>Ecdysozoa</taxon>
        <taxon>Arthropoda</taxon>
        <taxon>Hexapoda</taxon>
        <taxon>Insecta</taxon>
        <taxon>Pterygota</taxon>
        <taxon>Neoptera</taxon>
        <taxon>Endopterygota</taxon>
        <taxon>Hymenoptera</taxon>
        <taxon>Apocrita</taxon>
        <taxon>Proctotrupomorpha</taxon>
        <taxon>Chalcidoidea</taxon>
        <taxon>Pteromalidae</taxon>
        <taxon>Pteromalinae</taxon>
        <taxon>Nasonia</taxon>
    </lineage>
</organism>
<dbReference type="InterPro" id="IPR036691">
    <property type="entry name" value="Endo/exonu/phosph_ase_sf"/>
</dbReference>
<evidence type="ECO:0000256" key="1">
    <source>
        <dbReference type="SAM" id="MobiDB-lite"/>
    </source>
</evidence>
<dbReference type="GO" id="GO:0003824">
    <property type="term" value="F:catalytic activity"/>
    <property type="evidence" value="ECO:0007669"/>
    <property type="project" value="InterPro"/>
</dbReference>
<protein>
    <recommendedName>
        <fullName evidence="2">Endonuclease/exonuclease/phosphatase domain-containing protein</fullName>
    </recommendedName>
</protein>
<name>A0A7M7H568_NASVI</name>
<dbReference type="InterPro" id="IPR005135">
    <property type="entry name" value="Endo/exonuclease/phosphatase"/>
</dbReference>
<feature type="domain" description="Endonuclease/exonuclease/phosphatase" evidence="2">
    <location>
        <begin position="10"/>
        <end position="87"/>
    </location>
</feature>
<dbReference type="Pfam" id="PF14529">
    <property type="entry name" value="Exo_endo_phos_2"/>
    <property type="match status" value="1"/>
</dbReference>
<dbReference type="EnsemblMetazoa" id="XM_008210575">
    <property type="protein sequence ID" value="XP_008208797"/>
    <property type="gene ID" value="LOC103316527"/>
</dbReference>
<dbReference type="SMR" id="A0A7M7H568"/>
<feature type="region of interest" description="Disordered" evidence="1">
    <location>
        <begin position="104"/>
        <end position="124"/>
    </location>
</feature>
<dbReference type="Proteomes" id="UP000002358">
    <property type="component" value="Unassembled WGS sequence"/>
</dbReference>
<dbReference type="KEGG" id="nvi:103316527"/>